<dbReference type="InterPro" id="IPR000297">
    <property type="entry name" value="PPIase_PpiC"/>
</dbReference>
<dbReference type="GO" id="GO:0016853">
    <property type="term" value="F:isomerase activity"/>
    <property type="evidence" value="ECO:0007669"/>
    <property type="project" value="UniProtKB-KW"/>
</dbReference>
<evidence type="ECO:0000313" key="4">
    <source>
        <dbReference type="EMBL" id="MBE2888469.1"/>
    </source>
</evidence>
<dbReference type="RefSeq" id="WP_192905594.1">
    <property type="nucleotide sequence ID" value="NZ_JADBFD010000014.1"/>
</dbReference>
<keyword evidence="5" id="KW-1185">Reference proteome</keyword>
<dbReference type="InterPro" id="IPR046357">
    <property type="entry name" value="PPIase_dom_sf"/>
</dbReference>
<evidence type="ECO:0000256" key="2">
    <source>
        <dbReference type="SAM" id="SignalP"/>
    </source>
</evidence>
<feature type="chain" id="PRO_5046305142" evidence="2">
    <location>
        <begin position="27"/>
        <end position="346"/>
    </location>
</feature>
<gene>
    <name evidence="4" type="ORF">IIE05_10865</name>
</gene>
<dbReference type="PROSITE" id="PS01096">
    <property type="entry name" value="PPIC_PPIASE_1"/>
    <property type="match status" value="1"/>
</dbReference>
<organism evidence="4 5">
    <name type="scientific">Geobacter anodireducens</name>
    <dbReference type="NCBI Taxonomy" id="1340425"/>
    <lineage>
        <taxon>Bacteria</taxon>
        <taxon>Pseudomonadati</taxon>
        <taxon>Thermodesulfobacteriota</taxon>
        <taxon>Desulfuromonadia</taxon>
        <taxon>Geobacterales</taxon>
        <taxon>Geobacteraceae</taxon>
        <taxon>Geobacter</taxon>
    </lineage>
</organism>
<dbReference type="Pfam" id="PF13624">
    <property type="entry name" value="SurA_N_3"/>
    <property type="match status" value="1"/>
</dbReference>
<dbReference type="InterPro" id="IPR027304">
    <property type="entry name" value="Trigger_fact/SurA_dom_sf"/>
</dbReference>
<comment type="caution">
    <text evidence="4">The sequence shown here is derived from an EMBL/GenBank/DDBJ whole genome shotgun (WGS) entry which is preliminary data.</text>
</comment>
<dbReference type="PANTHER" id="PTHR47245:SF2">
    <property type="entry name" value="PEPTIDYL-PROLYL CIS-TRANS ISOMERASE HP_0175-RELATED"/>
    <property type="match status" value="1"/>
</dbReference>
<dbReference type="PANTHER" id="PTHR47245">
    <property type="entry name" value="PEPTIDYLPROLYL ISOMERASE"/>
    <property type="match status" value="1"/>
</dbReference>
<feature type="signal peptide" evidence="2">
    <location>
        <begin position="1"/>
        <end position="26"/>
    </location>
</feature>
<dbReference type="EMBL" id="JADBFD010000014">
    <property type="protein sequence ID" value="MBE2888469.1"/>
    <property type="molecule type" value="Genomic_DNA"/>
</dbReference>
<dbReference type="Pfam" id="PF00639">
    <property type="entry name" value="Rotamase"/>
    <property type="match status" value="1"/>
</dbReference>
<dbReference type="Proteomes" id="UP000618926">
    <property type="component" value="Unassembled WGS sequence"/>
</dbReference>
<keyword evidence="1 4" id="KW-0413">Isomerase</keyword>
<keyword evidence="1" id="KW-0697">Rotamase</keyword>
<protein>
    <submittedName>
        <fullName evidence="4">Peptidylprolyl isomerase</fullName>
    </submittedName>
</protein>
<dbReference type="SUPFAM" id="SSF109998">
    <property type="entry name" value="Triger factor/SurA peptide-binding domain-like"/>
    <property type="match status" value="1"/>
</dbReference>
<reference evidence="4 5" key="1">
    <citation type="submission" date="2020-10" db="EMBL/GenBank/DDBJ databases">
        <title>Investigation of anaerobic biodegradation of phenanthrene by a sulfate-dependent Geobacter anodireducens strain PheS2.</title>
        <authorList>
            <person name="Zhang Z."/>
        </authorList>
    </citation>
    <scope>NUCLEOTIDE SEQUENCE [LARGE SCALE GENOMIC DNA]</scope>
    <source>
        <strain evidence="4 5">PheS2</strain>
    </source>
</reference>
<evidence type="ECO:0000256" key="1">
    <source>
        <dbReference type="PROSITE-ProRule" id="PRU00278"/>
    </source>
</evidence>
<evidence type="ECO:0000259" key="3">
    <source>
        <dbReference type="PROSITE" id="PS50198"/>
    </source>
</evidence>
<dbReference type="InterPro" id="IPR050245">
    <property type="entry name" value="PrsA_foldase"/>
</dbReference>
<name>A0ABR9NW22_9BACT</name>
<sequence>MSMNRKKCAINILMLLLLLGGQAVVAAGEGAEIAGSESAPAKMDEVATTSWGDVLARVNDTAITRADVDRAVRIFLAQNRVSHDLAAEVRKQADEAALEQVVATRLLYLDGLKLEIKDLDKQINDRISRGKAKFPAVEEYVAALKANNLSEQDALEIVRTEIVVANLLESRVISRIVVTDAEIRAFYDQNQDKFKRPEGVRLSHILIGVSPQALPEEKQKAREKAESLRNKLLAGEDFAALAKSESSCPSKEQGGDLGVFTKKEMVPEFEKGTASLGIGEISPVVETQEGYHILKLTEIKNSEVISVGEAKERVGEFLKQNKAQQAINDYVAGLKQKAKIEYLAVK</sequence>
<keyword evidence="2" id="KW-0732">Signal</keyword>
<accession>A0ABR9NW22</accession>
<evidence type="ECO:0000313" key="5">
    <source>
        <dbReference type="Proteomes" id="UP000618926"/>
    </source>
</evidence>
<dbReference type="PROSITE" id="PS50198">
    <property type="entry name" value="PPIC_PPIASE_2"/>
    <property type="match status" value="1"/>
</dbReference>
<dbReference type="SUPFAM" id="SSF54534">
    <property type="entry name" value="FKBP-like"/>
    <property type="match status" value="1"/>
</dbReference>
<dbReference type="Gene3D" id="1.10.4030.10">
    <property type="entry name" value="Porin chaperone SurA, peptide-binding domain"/>
    <property type="match status" value="1"/>
</dbReference>
<feature type="domain" description="PpiC" evidence="3">
    <location>
        <begin position="197"/>
        <end position="298"/>
    </location>
</feature>
<proteinExistence type="predicted"/>
<dbReference type="Gene3D" id="3.10.50.40">
    <property type="match status" value="1"/>
</dbReference>
<dbReference type="InterPro" id="IPR023058">
    <property type="entry name" value="PPIase_PpiC_CS"/>
</dbReference>